<keyword evidence="5 7" id="KW-0472">Membrane</keyword>
<dbReference type="GO" id="GO:0016020">
    <property type="term" value="C:membrane"/>
    <property type="evidence" value="ECO:0007669"/>
    <property type="project" value="UniProtKB-SubCell"/>
</dbReference>
<dbReference type="InterPro" id="IPR013083">
    <property type="entry name" value="Znf_RING/FYVE/PHD"/>
</dbReference>
<keyword evidence="4" id="KW-0862">Zinc</keyword>
<accession>A0A2I0AJF3</accession>
<evidence type="ECO:0000256" key="6">
    <source>
        <dbReference type="PROSITE-ProRule" id="PRU00175"/>
    </source>
</evidence>
<dbReference type="InterPro" id="IPR001841">
    <property type="entry name" value="Znf_RING"/>
</dbReference>
<evidence type="ECO:0000256" key="5">
    <source>
        <dbReference type="ARBA" id="ARBA00023136"/>
    </source>
</evidence>
<feature type="transmembrane region" description="Helical" evidence="7">
    <location>
        <begin position="32"/>
        <end position="58"/>
    </location>
</feature>
<dbReference type="EMBL" id="KZ451979">
    <property type="protein sequence ID" value="PKA55655.1"/>
    <property type="molecule type" value="Genomic_DNA"/>
</dbReference>
<evidence type="ECO:0000313" key="9">
    <source>
        <dbReference type="EMBL" id="PKA55655.1"/>
    </source>
</evidence>
<keyword evidence="10" id="KW-1185">Reference proteome</keyword>
<protein>
    <submittedName>
        <fullName evidence="9">NEP1-interacting protein 1</fullName>
    </submittedName>
</protein>
<keyword evidence="7" id="KW-1133">Transmembrane helix</keyword>
<evidence type="ECO:0000256" key="7">
    <source>
        <dbReference type="SAM" id="Phobius"/>
    </source>
</evidence>
<keyword evidence="2" id="KW-0479">Metal-binding</keyword>
<keyword evidence="7" id="KW-0812">Transmembrane</keyword>
<gene>
    <name evidence="9" type="primary">NIP1</name>
    <name evidence="9" type="ORF">AXF42_Ash006857</name>
</gene>
<dbReference type="SMART" id="SM00184">
    <property type="entry name" value="RING"/>
    <property type="match status" value="1"/>
</dbReference>
<dbReference type="AlphaFoldDB" id="A0A2I0AJF3"/>
<name>A0A2I0AJF3_9ASPA</name>
<dbReference type="SUPFAM" id="SSF57850">
    <property type="entry name" value="RING/U-box"/>
    <property type="match status" value="1"/>
</dbReference>
<dbReference type="PANTHER" id="PTHR46151">
    <property type="entry name" value="NEP1-INTERACTING PROTEIN-LIKE 2"/>
    <property type="match status" value="1"/>
</dbReference>
<dbReference type="PROSITE" id="PS50089">
    <property type="entry name" value="ZF_RING_2"/>
    <property type="match status" value="1"/>
</dbReference>
<keyword evidence="3 6" id="KW-0863">Zinc-finger</keyword>
<feature type="domain" description="RING-type" evidence="8">
    <location>
        <begin position="182"/>
        <end position="224"/>
    </location>
</feature>
<evidence type="ECO:0000256" key="4">
    <source>
        <dbReference type="ARBA" id="ARBA00022833"/>
    </source>
</evidence>
<sequence length="232" mass="25396">MDIADASSASRVWSDGQNAWGSSMLAERIGRFTWVTVCFIVAIVGSFIGAITGGVIGLAAECGFLRSSVVGAISGAVFSIEAIDSACVLWRSNESVAWSIVYMIDIFCSLLSGRLVCDKVEPVLHSAVQNQIRAATSPLYADFDFFETTGQQGMPSESLQKLLKTSITNENKFVVTRKTVCCLVCLQDFQIGETARLLPCCRHIFHLQCIDDWLVRQGNCPLCRQDFRDSTS</sequence>
<evidence type="ECO:0000313" key="10">
    <source>
        <dbReference type="Proteomes" id="UP000236161"/>
    </source>
</evidence>
<dbReference type="OrthoDB" id="9984778at2759"/>
<dbReference type="Proteomes" id="UP000236161">
    <property type="component" value="Unassembled WGS sequence"/>
</dbReference>
<organism evidence="9 10">
    <name type="scientific">Apostasia shenzhenica</name>
    <dbReference type="NCBI Taxonomy" id="1088818"/>
    <lineage>
        <taxon>Eukaryota</taxon>
        <taxon>Viridiplantae</taxon>
        <taxon>Streptophyta</taxon>
        <taxon>Embryophyta</taxon>
        <taxon>Tracheophyta</taxon>
        <taxon>Spermatophyta</taxon>
        <taxon>Magnoliopsida</taxon>
        <taxon>Liliopsida</taxon>
        <taxon>Asparagales</taxon>
        <taxon>Orchidaceae</taxon>
        <taxon>Apostasioideae</taxon>
        <taxon>Apostasia</taxon>
    </lineage>
</organism>
<evidence type="ECO:0000256" key="3">
    <source>
        <dbReference type="ARBA" id="ARBA00022771"/>
    </source>
</evidence>
<evidence type="ECO:0000256" key="1">
    <source>
        <dbReference type="ARBA" id="ARBA00004370"/>
    </source>
</evidence>
<evidence type="ECO:0000256" key="2">
    <source>
        <dbReference type="ARBA" id="ARBA00022723"/>
    </source>
</evidence>
<dbReference type="Pfam" id="PF13639">
    <property type="entry name" value="zf-RING_2"/>
    <property type="match status" value="1"/>
</dbReference>
<proteinExistence type="predicted"/>
<dbReference type="GO" id="GO:0008270">
    <property type="term" value="F:zinc ion binding"/>
    <property type="evidence" value="ECO:0007669"/>
    <property type="project" value="UniProtKB-KW"/>
</dbReference>
<comment type="subcellular location">
    <subcellularLocation>
        <location evidence="1">Membrane</location>
    </subcellularLocation>
</comment>
<dbReference type="Gene3D" id="3.30.40.10">
    <property type="entry name" value="Zinc/RING finger domain, C3HC4 (zinc finger)"/>
    <property type="match status" value="1"/>
</dbReference>
<dbReference type="STRING" id="1088818.A0A2I0AJF3"/>
<reference evidence="9 10" key="1">
    <citation type="journal article" date="2017" name="Nature">
        <title>The Apostasia genome and the evolution of orchids.</title>
        <authorList>
            <person name="Zhang G.Q."/>
            <person name="Liu K.W."/>
            <person name="Li Z."/>
            <person name="Lohaus R."/>
            <person name="Hsiao Y.Y."/>
            <person name="Niu S.C."/>
            <person name="Wang J.Y."/>
            <person name="Lin Y.C."/>
            <person name="Xu Q."/>
            <person name="Chen L.J."/>
            <person name="Yoshida K."/>
            <person name="Fujiwara S."/>
            <person name="Wang Z.W."/>
            <person name="Zhang Y.Q."/>
            <person name="Mitsuda N."/>
            <person name="Wang M."/>
            <person name="Liu G.H."/>
            <person name="Pecoraro L."/>
            <person name="Huang H.X."/>
            <person name="Xiao X.J."/>
            <person name="Lin M."/>
            <person name="Wu X.Y."/>
            <person name="Wu W.L."/>
            <person name="Chen Y.Y."/>
            <person name="Chang S.B."/>
            <person name="Sakamoto S."/>
            <person name="Ohme-Takagi M."/>
            <person name="Yagi M."/>
            <person name="Zeng S.J."/>
            <person name="Shen C.Y."/>
            <person name="Yeh C.M."/>
            <person name="Luo Y.B."/>
            <person name="Tsai W.C."/>
            <person name="Van de Peer Y."/>
            <person name="Liu Z.J."/>
        </authorList>
    </citation>
    <scope>NUCLEOTIDE SEQUENCE [LARGE SCALE GENOMIC DNA]</scope>
    <source>
        <strain evidence="10">cv. Shenzhen</strain>
        <tissue evidence="9">Stem</tissue>
    </source>
</reference>
<dbReference type="PANTHER" id="PTHR46151:SF7">
    <property type="entry name" value="NEP1-INTERACTING PROTEIN 1"/>
    <property type="match status" value="1"/>
</dbReference>
<evidence type="ECO:0000259" key="8">
    <source>
        <dbReference type="PROSITE" id="PS50089"/>
    </source>
</evidence>